<dbReference type="Pfam" id="PF01152">
    <property type="entry name" value="Bac_globin"/>
    <property type="match status" value="1"/>
</dbReference>
<evidence type="ECO:0000313" key="6">
    <source>
        <dbReference type="EMBL" id="KEQ16739.1"/>
    </source>
</evidence>
<dbReference type="Proteomes" id="UP000028073">
    <property type="component" value="Unassembled WGS sequence"/>
</dbReference>
<dbReference type="Gene3D" id="1.10.490.10">
    <property type="entry name" value="Globins"/>
    <property type="match status" value="1"/>
</dbReference>
<dbReference type="RefSeq" id="WP_034838794.1">
    <property type="nucleotide sequence ID" value="NZ_JOKH01000004.1"/>
</dbReference>
<keyword evidence="7" id="KW-1185">Reference proteome</keyword>
<dbReference type="InterPro" id="IPR001486">
    <property type="entry name" value="Hemoglobin_trunc"/>
</dbReference>
<proteinExistence type="inferred from homology"/>
<evidence type="ECO:0000256" key="4">
    <source>
        <dbReference type="ARBA" id="ARBA00023004"/>
    </source>
</evidence>
<evidence type="ECO:0000256" key="3">
    <source>
        <dbReference type="ARBA" id="ARBA00022723"/>
    </source>
</evidence>
<dbReference type="EMBL" id="JOKH01000004">
    <property type="protein sequence ID" value="KEQ16739.1"/>
    <property type="molecule type" value="Genomic_DNA"/>
</dbReference>
<dbReference type="GO" id="GO:0020037">
    <property type="term" value="F:heme binding"/>
    <property type="evidence" value="ECO:0007669"/>
    <property type="project" value="InterPro"/>
</dbReference>
<evidence type="ECO:0000256" key="2">
    <source>
        <dbReference type="ARBA" id="ARBA00022617"/>
    </source>
</evidence>
<evidence type="ECO:0000313" key="7">
    <source>
        <dbReference type="Proteomes" id="UP000028073"/>
    </source>
</evidence>
<dbReference type="SUPFAM" id="SSF46458">
    <property type="entry name" value="Globin-like"/>
    <property type="match status" value="1"/>
</dbReference>
<keyword evidence="1" id="KW-0813">Transport</keyword>
<comment type="similarity">
    <text evidence="5">Belongs to the truncated hemoglobin family. Group II subfamily.</text>
</comment>
<dbReference type="CDD" id="cd14773">
    <property type="entry name" value="TrHb2_PhHbO-like_O"/>
    <property type="match status" value="1"/>
</dbReference>
<keyword evidence="3" id="KW-0479">Metal-binding</keyword>
<dbReference type="PANTHER" id="PTHR47366:SF1">
    <property type="entry name" value="TWO-ON-TWO HEMOGLOBIN-3"/>
    <property type="match status" value="1"/>
</dbReference>
<comment type="caution">
    <text evidence="6">The sequence shown here is derived from an EMBL/GenBank/DDBJ whole genome shotgun (WGS) entry which is preliminary data.</text>
</comment>
<dbReference type="GO" id="GO:0046872">
    <property type="term" value="F:metal ion binding"/>
    <property type="evidence" value="ECO:0007669"/>
    <property type="project" value="UniProtKB-KW"/>
</dbReference>
<organism evidence="6 7">
    <name type="scientific">Endozoicomonas numazuensis</name>
    <dbReference type="NCBI Taxonomy" id="1137799"/>
    <lineage>
        <taxon>Bacteria</taxon>
        <taxon>Pseudomonadati</taxon>
        <taxon>Pseudomonadota</taxon>
        <taxon>Gammaproteobacteria</taxon>
        <taxon>Oceanospirillales</taxon>
        <taxon>Endozoicomonadaceae</taxon>
        <taxon>Endozoicomonas</taxon>
    </lineage>
</organism>
<accession>A0A081NE66</accession>
<evidence type="ECO:0000256" key="1">
    <source>
        <dbReference type="ARBA" id="ARBA00022448"/>
    </source>
</evidence>
<gene>
    <name evidence="6" type="ORF">GZ78_18780</name>
</gene>
<name>A0A081NE66_9GAMM</name>
<dbReference type="PANTHER" id="PTHR47366">
    <property type="entry name" value="TWO-ON-TWO HEMOGLOBIN-3"/>
    <property type="match status" value="1"/>
</dbReference>
<dbReference type="OrthoDB" id="9790913at2"/>
<dbReference type="InterPro" id="IPR009050">
    <property type="entry name" value="Globin-like_sf"/>
</dbReference>
<sequence length="126" mass="14417">MSNSSPYELLGGEEKIRALAKAFYQAMDKTTEAEEIRQMHAKSLDQVEQRLFEYLSGWLGGPGLYHEKHGTVCLTSPHKPYQINADHRDQWLLCMDKALEEIGASTQVKSMLKEPMFRLADFIKNV</sequence>
<dbReference type="InterPro" id="IPR012292">
    <property type="entry name" value="Globin/Proto"/>
</dbReference>
<keyword evidence="4" id="KW-0408">Iron</keyword>
<dbReference type="GO" id="GO:0019825">
    <property type="term" value="F:oxygen binding"/>
    <property type="evidence" value="ECO:0007669"/>
    <property type="project" value="InterPro"/>
</dbReference>
<dbReference type="eggNOG" id="COG2346">
    <property type="taxonomic scope" value="Bacteria"/>
</dbReference>
<dbReference type="GO" id="GO:0005344">
    <property type="term" value="F:oxygen carrier activity"/>
    <property type="evidence" value="ECO:0007669"/>
    <property type="project" value="InterPro"/>
</dbReference>
<reference evidence="6 7" key="1">
    <citation type="submission" date="2014-06" db="EMBL/GenBank/DDBJ databases">
        <title>Whole Genome Sequences of Three Symbiotic Endozoicomonas Bacteria.</title>
        <authorList>
            <person name="Neave M.J."/>
            <person name="Apprill A."/>
            <person name="Voolstra C.R."/>
        </authorList>
    </citation>
    <scope>NUCLEOTIDE SEQUENCE [LARGE SCALE GENOMIC DNA]</scope>
    <source>
        <strain evidence="6 7">DSM 25634</strain>
    </source>
</reference>
<keyword evidence="2" id="KW-0349">Heme</keyword>
<dbReference type="STRING" id="1137799.GZ78_18780"/>
<dbReference type="AlphaFoldDB" id="A0A081NE66"/>
<protein>
    <submittedName>
        <fullName evidence="6">Globin</fullName>
    </submittedName>
</protein>
<dbReference type="InterPro" id="IPR044203">
    <property type="entry name" value="GlbO/GLB3-like"/>
</dbReference>
<evidence type="ECO:0000256" key="5">
    <source>
        <dbReference type="ARBA" id="ARBA00034496"/>
    </source>
</evidence>